<dbReference type="PANTHER" id="PTHR38436">
    <property type="entry name" value="POLYKETIDE CYCLASE SNOAL-LIKE DOMAIN"/>
    <property type="match status" value="1"/>
</dbReference>
<dbReference type="RefSeq" id="WP_260394896.1">
    <property type="nucleotide sequence ID" value="NZ_JACHKA010000001.1"/>
</dbReference>
<organism evidence="4 5">
    <name type="scientific">Sphingobium lignivorans</name>
    <dbReference type="NCBI Taxonomy" id="2735886"/>
    <lineage>
        <taxon>Bacteria</taxon>
        <taxon>Pseudomonadati</taxon>
        <taxon>Pseudomonadota</taxon>
        <taxon>Alphaproteobacteria</taxon>
        <taxon>Sphingomonadales</taxon>
        <taxon>Sphingomonadaceae</taxon>
        <taxon>Sphingobium</taxon>
    </lineage>
</organism>
<evidence type="ECO:0000313" key="4">
    <source>
        <dbReference type="EMBL" id="MBB5986832.1"/>
    </source>
</evidence>
<dbReference type="InterPro" id="IPR037401">
    <property type="entry name" value="SnoaL-like"/>
</dbReference>
<dbReference type="InterPro" id="IPR032710">
    <property type="entry name" value="NTF2-like_dom_sf"/>
</dbReference>
<gene>
    <name evidence="4" type="ORF">HNP60_002806</name>
</gene>
<dbReference type="PANTHER" id="PTHR38436:SF1">
    <property type="entry name" value="ESTER CYCLASE"/>
    <property type="match status" value="1"/>
</dbReference>
<evidence type="ECO:0000256" key="2">
    <source>
        <dbReference type="SAM" id="SignalP"/>
    </source>
</evidence>
<dbReference type="Gene3D" id="3.10.450.50">
    <property type="match status" value="1"/>
</dbReference>
<sequence>MKSPLMMMLVAFAATSMSHAQTVTTAEGQAALLASADSKLQANKKLVYDMYREVLLGGRADLVDRYFTVEYLQHNPNVASGRDALAKFIRGSRPERPVNPTITLPLITIMAERDLVLVVTQRPMRDEGGEGYVTSWFDLFRIADGRIAEHWDPALKSAAMLRFDPNSVPEALSAIEAETAKDEKKPGGDPER</sequence>
<comment type="caution">
    <text evidence="4">The sequence shown here is derived from an EMBL/GenBank/DDBJ whole genome shotgun (WGS) entry which is preliminary data.</text>
</comment>
<keyword evidence="5" id="KW-1185">Reference proteome</keyword>
<dbReference type="SUPFAM" id="SSF54427">
    <property type="entry name" value="NTF2-like"/>
    <property type="match status" value="1"/>
</dbReference>
<feature type="compositionally biased region" description="Basic and acidic residues" evidence="1">
    <location>
        <begin position="178"/>
        <end position="192"/>
    </location>
</feature>
<keyword evidence="2" id="KW-0732">Signal</keyword>
<dbReference type="InterPro" id="IPR009959">
    <property type="entry name" value="Cyclase_SnoaL-like"/>
</dbReference>
<evidence type="ECO:0000313" key="5">
    <source>
        <dbReference type="Proteomes" id="UP001138540"/>
    </source>
</evidence>
<name>A0ABR6NHR8_9SPHN</name>
<feature type="signal peptide" evidence="2">
    <location>
        <begin position="1"/>
        <end position="20"/>
    </location>
</feature>
<protein>
    <submittedName>
        <fullName evidence="4">SnoaL-like aldol condensation-catalyzing enzyme</fullName>
    </submittedName>
</protein>
<dbReference type="EMBL" id="JACHKA010000001">
    <property type="protein sequence ID" value="MBB5986832.1"/>
    <property type="molecule type" value="Genomic_DNA"/>
</dbReference>
<dbReference type="Proteomes" id="UP001138540">
    <property type="component" value="Unassembled WGS sequence"/>
</dbReference>
<proteinExistence type="predicted"/>
<evidence type="ECO:0000259" key="3">
    <source>
        <dbReference type="Pfam" id="PF12680"/>
    </source>
</evidence>
<feature type="domain" description="SnoaL-like" evidence="3">
    <location>
        <begin position="51"/>
        <end position="150"/>
    </location>
</feature>
<reference evidence="4 5" key="1">
    <citation type="submission" date="2020-08" db="EMBL/GenBank/DDBJ databases">
        <title>Exploring microbial biodiversity for novel pathways involved in the catabolism of aromatic compounds derived from lignin.</title>
        <authorList>
            <person name="Elkins J."/>
        </authorList>
    </citation>
    <scope>NUCLEOTIDE SEQUENCE [LARGE SCALE GENOMIC DNA]</scope>
    <source>
        <strain evidence="4 5">B1D3A</strain>
    </source>
</reference>
<evidence type="ECO:0000256" key="1">
    <source>
        <dbReference type="SAM" id="MobiDB-lite"/>
    </source>
</evidence>
<accession>A0ABR6NHR8</accession>
<feature type="region of interest" description="Disordered" evidence="1">
    <location>
        <begin position="172"/>
        <end position="192"/>
    </location>
</feature>
<dbReference type="Pfam" id="PF12680">
    <property type="entry name" value="SnoaL_2"/>
    <property type="match status" value="1"/>
</dbReference>
<feature type="chain" id="PRO_5046895300" evidence="2">
    <location>
        <begin position="21"/>
        <end position="192"/>
    </location>
</feature>